<feature type="region of interest" description="Disordered" evidence="1">
    <location>
        <begin position="102"/>
        <end position="131"/>
    </location>
</feature>
<evidence type="ECO:0000313" key="3">
    <source>
        <dbReference type="Proteomes" id="UP001567538"/>
    </source>
</evidence>
<proteinExistence type="predicted"/>
<comment type="caution">
    <text evidence="2">The sequence shown here is derived from an EMBL/GenBank/DDBJ whole genome shotgun (WGS) entry which is preliminary data.</text>
</comment>
<evidence type="ECO:0000313" key="2">
    <source>
        <dbReference type="EMBL" id="KAL1549214.1"/>
    </source>
</evidence>
<feature type="region of interest" description="Disordered" evidence="1">
    <location>
        <begin position="1"/>
        <end position="30"/>
    </location>
</feature>
<gene>
    <name evidence="2" type="ORF">AAHA92_17346</name>
</gene>
<keyword evidence="3" id="KW-1185">Reference proteome</keyword>
<protein>
    <submittedName>
        <fullName evidence="2">Uncharacterized protein</fullName>
    </submittedName>
</protein>
<dbReference type="EMBL" id="JBEAFC010000007">
    <property type="protein sequence ID" value="KAL1549214.1"/>
    <property type="molecule type" value="Genomic_DNA"/>
</dbReference>
<feature type="compositionally biased region" description="Polar residues" evidence="1">
    <location>
        <begin position="9"/>
        <end position="28"/>
    </location>
</feature>
<dbReference type="Proteomes" id="UP001567538">
    <property type="component" value="Unassembled WGS sequence"/>
</dbReference>
<reference evidence="2 3" key="1">
    <citation type="submission" date="2024-06" db="EMBL/GenBank/DDBJ databases">
        <title>A chromosome level genome sequence of Diviner's sage (Salvia divinorum).</title>
        <authorList>
            <person name="Ford S.A."/>
            <person name="Ro D.-K."/>
            <person name="Ness R.W."/>
            <person name="Phillips M.A."/>
        </authorList>
    </citation>
    <scope>NUCLEOTIDE SEQUENCE [LARGE SCALE GENOMIC DNA]</scope>
    <source>
        <strain evidence="2">SAF-2024a</strain>
        <tissue evidence="2">Leaf</tissue>
    </source>
</reference>
<name>A0ABD1GYH5_SALDI</name>
<dbReference type="AlphaFoldDB" id="A0ABD1GYH5"/>
<accession>A0ABD1GYH5</accession>
<sequence length="131" mass="14299">MRQAIHSPISHSQTATLQVDKSNKFSSKANREQTTEILNFSPNFNSRNSFRGISSSIPTNFIKIKLKKRTNPRKKPTAAGTAVACAPLSNESGNTLHMQTAMSRSRNGAGGGGATPRGKKKRELRFHFASN</sequence>
<evidence type="ECO:0000256" key="1">
    <source>
        <dbReference type="SAM" id="MobiDB-lite"/>
    </source>
</evidence>
<organism evidence="2 3">
    <name type="scientific">Salvia divinorum</name>
    <name type="common">Maria pastora</name>
    <name type="synonym">Diviner's sage</name>
    <dbReference type="NCBI Taxonomy" id="28513"/>
    <lineage>
        <taxon>Eukaryota</taxon>
        <taxon>Viridiplantae</taxon>
        <taxon>Streptophyta</taxon>
        <taxon>Embryophyta</taxon>
        <taxon>Tracheophyta</taxon>
        <taxon>Spermatophyta</taxon>
        <taxon>Magnoliopsida</taxon>
        <taxon>eudicotyledons</taxon>
        <taxon>Gunneridae</taxon>
        <taxon>Pentapetalae</taxon>
        <taxon>asterids</taxon>
        <taxon>lamiids</taxon>
        <taxon>Lamiales</taxon>
        <taxon>Lamiaceae</taxon>
        <taxon>Nepetoideae</taxon>
        <taxon>Mentheae</taxon>
        <taxon>Salviinae</taxon>
        <taxon>Salvia</taxon>
        <taxon>Salvia subgen. Calosphace</taxon>
    </lineage>
</organism>